<evidence type="ECO:0000259" key="12">
    <source>
        <dbReference type="PROSITE" id="PS51188"/>
    </source>
</evidence>
<dbReference type="Proteomes" id="UP001449582">
    <property type="component" value="Unassembled WGS sequence"/>
</dbReference>
<evidence type="ECO:0000256" key="2">
    <source>
        <dbReference type="ARBA" id="ARBA00022705"/>
    </source>
</evidence>
<reference evidence="13" key="1">
    <citation type="submission" date="2024-02" db="EMBL/GenBank/DDBJ databases">
        <title>Draft genome sequence of new strains in genus Ureaplasma.</title>
        <authorList>
            <person name="Nakajima Y."/>
            <person name="Segawa T."/>
        </authorList>
    </citation>
    <scope>NUCLEOTIDE SEQUENCE [LARGE SCALE GENOMIC DNA]</scope>
    <source>
        <strain evidence="13">OM1</strain>
    </source>
</reference>
<sequence length="393" mass="43505">MANKRDYYEVLGVSKTASSDEIKKAYRKLAKQYHPDVNKAADAEEKFKEVSEAYEVLSDESKRANYDRFGFDGPQMGGGQGGFYSNMDFGDFEGFGDIGDIFSQMFGGMGGGFSSSSRKSQQQKSVNIELLVNLSFIESIKGTDKKIKFTREKTCSHCHGTGGQNPDDVTECKTCHGQGFVFTERNTAFGTMRSQQVCPDCRGQGKTIKNKCTECKGNGFIKEEVSLTVTIPMGIDNGEHLVVSNKGNEYDGKIGNLYLIMQVAPSQFFERHGNDIYTIAWIDPLTAIVGGKTKVVTPWGEMEMDIPAGTKHDDQIKLHGYGAHIEKKKTLLSISSMTKGDLVVVVRIAKANSLTKDQIKQLKELMNELGDNKETISWNEKVMKEVNKHGQAS</sequence>
<evidence type="ECO:0000256" key="8">
    <source>
        <dbReference type="ARBA" id="ARBA00023186"/>
    </source>
</evidence>
<evidence type="ECO:0000313" key="13">
    <source>
        <dbReference type="EMBL" id="GAA5414567.1"/>
    </source>
</evidence>
<dbReference type="Gene3D" id="2.60.260.20">
    <property type="entry name" value="Urease metallochaperone UreE, N-terminal domain"/>
    <property type="match status" value="2"/>
</dbReference>
<feature type="repeat" description="CXXCXGXG motif" evidence="9">
    <location>
        <begin position="212"/>
        <end position="219"/>
    </location>
</feature>
<keyword evidence="5 9" id="KW-0863">Zinc-finger</keyword>
<feature type="repeat" description="CXXCXGXG motif" evidence="9">
    <location>
        <begin position="155"/>
        <end position="162"/>
    </location>
</feature>
<name>A0ABP9U8S3_9BACT</name>
<dbReference type="PANTHER" id="PTHR43096:SF48">
    <property type="entry name" value="CHAPERONE PROTEIN DNAJ"/>
    <property type="match status" value="1"/>
</dbReference>
<dbReference type="Pfam" id="PF00684">
    <property type="entry name" value="DnaJ_CXXCXGXG"/>
    <property type="match status" value="1"/>
</dbReference>
<organism evidence="13 14">
    <name type="scientific">Ureaplasma ceti</name>
    <dbReference type="NCBI Taxonomy" id="3119530"/>
    <lineage>
        <taxon>Bacteria</taxon>
        <taxon>Bacillati</taxon>
        <taxon>Mycoplasmatota</taxon>
        <taxon>Mycoplasmoidales</taxon>
        <taxon>Mycoplasmoidaceae</taxon>
        <taxon>Ureaplasma</taxon>
    </lineage>
</organism>
<dbReference type="Gene3D" id="1.10.287.110">
    <property type="entry name" value="DnaJ domain"/>
    <property type="match status" value="1"/>
</dbReference>
<dbReference type="HAMAP" id="MF_01152">
    <property type="entry name" value="DnaJ"/>
    <property type="match status" value="1"/>
</dbReference>
<dbReference type="InterPro" id="IPR036410">
    <property type="entry name" value="HSP_DnaJ_Cys-rich_dom_sf"/>
</dbReference>
<dbReference type="CDD" id="cd06257">
    <property type="entry name" value="DnaJ"/>
    <property type="match status" value="1"/>
</dbReference>
<dbReference type="InterPro" id="IPR018253">
    <property type="entry name" value="DnaJ_domain_CS"/>
</dbReference>
<dbReference type="EMBL" id="BAABQM010000002">
    <property type="protein sequence ID" value="GAA5414567.1"/>
    <property type="molecule type" value="Genomic_DNA"/>
</dbReference>
<comment type="caution">
    <text evidence="13">The sequence shown here is derived from an EMBL/GenBank/DDBJ whole genome shotgun (WGS) entry which is preliminary data.</text>
</comment>
<dbReference type="PRINTS" id="PR00625">
    <property type="entry name" value="JDOMAIN"/>
</dbReference>
<feature type="binding site" evidence="9">
    <location>
        <position position="198"/>
    </location>
    <ligand>
        <name>Zn(2+)</name>
        <dbReference type="ChEBI" id="CHEBI:29105"/>
        <label>2</label>
    </ligand>
</feature>
<evidence type="ECO:0000256" key="7">
    <source>
        <dbReference type="ARBA" id="ARBA00023016"/>
    </source>
</evidence>
<evidence type="ECO:0000256" key="3">
    <source>
        <dbReference type="ARBA" id="ARBA00022723"/>
    </source>
</evidence>
<comment type="subunit">
    <text evidence="9">Homodimer.</text>
</comment>
<keyword evidence="7 9" id="KW-0346">Stress response</keyword>
<feature type="binding site" evidence="9">
    <location>
        <position position="201"/>
    </location>
    <ligand>
        <name>Zn(2+)</name>
        <dbReference type="ChEBI" id="CHEBI:29105"/>
        <label>2</label>
    </ligand>
</feature>
<gene>
    <name evidence="9 13" type="primary">dnaJ</name>
    <name evidence="13" type="ORF">UREOM_2780</name>
</gene>
<comment type="subcellular location">
    <subcellularLocation>
        <location evidence="9">Cytoplasm</location>
    </subcellularLocation>
</comment>
<keyword evidence="4 9" id="KW-0677">Repeat</keyword>
<dbReference type="Gene3D" id="2.10.230.10">
    <property type="entry name" value="Heat shock protein DnaJ, cysteine-rich domain"/>
    <property type="match status" value="1"/>
</dbReference>
<evidence type="ECO:0000256" key="6">
    <source>
        <dbReference type="ARBA" id="ARBA00022833"/>
    </source>
</evidence>
<dbReference type="CDD" id="cd10747">
    <property type="entry name" value="DnaJ_C"/>
    <property type="match status" value="1"/>
</dbReference>
<keyword evidence="3 9" id="KW-0479">Metal-binding</keyword>
<dbReference type="SUPFAM" id="SSF46565">
    <property type="entry name" value="Chaperone J-domain"/>
    <property type="match status" value="1"/>
</dbReference>
<feature type="binding site" evidence="9">
    <location>
        <position position="155"/>
    </location>
    <ligand>
        <name>Zn(2+)</name>
        <dbReference type="ChEBI" id="CHEBI:29105"/>
        <label>1</label>
    </ligand>
</feature>
<comment type="cofactor">
    <cofactor evidence="9">
        <name>Zn(2+)</name>
        <dbReference type="ChEBI" id="CHEBI:29105"/>
    </cofactor>
    <text evidence="9">Binds 2 Zn(2+) ions per monomer.</text>
</comment>
<dbReference type="SUPFAM" id="SSF57938">
    <property type="entry name" value="DnaJ/Hsp40 cysteine-rich domain"/>
    <property type="match status" value="1"/>
</dbReference>
<dbReference type="InterPro" id="IPR008971">
    <property type="entry name" value="HSP40/DnaJ_pept-bd"/>
</dbReference>
<feature type="domain" description="CR-type" evidence="12">
    <location>
        <begin position="142"/>
        <end position="224"/>
    </location>
</feature>
<evidence type="ECO:0000256" key="9">
    <source>
        <dbReference type="HAMAP-Rule" id="MF_01152"/>
    </source>
</evidence>
<evidence type="ECO:0000256" key="1">
    <source>
        <dbReference type="ARBA" id="ARBA00022490"/>
    </source>
</evidence>
<keyword evidence="2 9" id="KW-0235">DNA replication</keyword>
<keyword evidence="1 9" id="KW-0963">Cytoplasm</keyword>
<dbReference type="InterPro" id="IPR001623">
    <property type="entry name" value="DnaJ_domain"/>
</dbReference>
<feature type="binding site" evidence="9">
    <location>
        <position position="172"/>
    </location>
    <ligand>
        <name>Zn(2+)</name>
        <dbReference type="ChEBI" id="CHEBI:29105"/>
        <label>2</label>
    </ligand>
</feature>
<dbReference type="InterPro" id="IPR012724">
    <property type="entry name" value="DnaJ"/>
</dbReference>
<dbReference type="SMART" id="SM00271">
    <property type="entry name" value="DnaJ"/>
    <property type="match status" value="1"/>
</dbReference>
<proteinExistence type="inferred from homology"/>
<dbReference type="InterPro" id="IPR036869">
    <property type="entry name" value="J_dom_sf"/>
</dbReference>
<evidence type="ECO:0000259" key="11">
    <source>
        <dbReference type="PROSITE" id="PS50076"/>
    </source>
</evidence>
<comment type="domain">
    <text evidence="9">The J domain is necessary and sufficient to stimulate DnaK ATPase activity. Zinc center 1 plays an important role in the autonomous, DnaK-independent chaperone activity of DnaJ. Zinc center 2 is essential for interaction with DnaK and for DnaJ activity.</text>
</comment>
<feature type="binding site" evidence="9">
    <location>
        <position position="215"/>
    </location>
    <ligand>
        <name>Zn(2+)</name>
        <dbReference type="ChEBI" id="CHEBI:29105"/>
        <label>1</label>
    </ligand>
</feature>
<dbReference type="InterPro" id="IPR001305">
    <property type="entry name" value="HSP_DnaJ_Cys-rich_dom"/>
</dbReference>
<keyword evidence="14" id="KW-1185">Reference proteome</keyword>
<evidence type="ECO:0000313" key="14">
    <source>
        <dbReference type="Proteomes" id="UP001449582"/>
    </source>
</evidence>
<dbReference type="RefSeq" id="WP_353289733.1">
    <property type="nucleotide sequence ID" value="NZ_BAABQM010000002.1"/>
</dbReference>
<evidence type="ECO:0000256" key="4">
    <source>
        <dbReference type="ARBA" id="ARBA00022737"/>
    </source>
</evidence>
<dbReference type="Pfam" id="PF00226">
    <property type="entry name" value="DnaJ"/>
    <property type="match status" value="1"/>
</dbReference>
<evidence type="ECO:0000256" key="10">
    <source>
        <dbReference type="PROSITE-ProRule" id="PRU00546"/>
    </source>
</evidence>
<feature type="domain" description="J" evidence="11">
    <location>
        <begin position="6"/>
        <end position="70"/>
    </location>
</feature>
<comment type="function">
    <text evidence="9">Participates actively in the response to hyperosmotic and heat shock by preventing the aggregation of stress-denatured proteins and by disaggregating proteins, also in an autonomous, DnaK-independent fashion. Unfolded proteins bind initially to DnaJ; upon interaction with the DnaJ-bound protein, DnaK hydrolyzes its bound ATP, resulting in the formation of a stable complex. GrpE releases ADP from DnaK; ATP binding to DnaK triggers the release of the substrate protein, thus completing the reaction cycle. Several rounds of ATP-dependent interactions between DnaJ, DnaK and GrpE are required for fully efficient folding. Also involved, together with DnaK and GrpE, in the DNA replication of plasmids through activation of initiation proteins.</text>
</comment>
<dbReference type="CDD" id="cd10719">
    <property type="entry name" value="DnaJ_zf"/>
    <property type="match status" value="1"/>
</dbReference>
<protein>
    <recommendedName>
        <fullName evidence="9">Chaperone protein DnaJ</fullName>
    </recommendedName>
</protein>
<dbReference type="PROSITE" id="PS51188">
    <property type="entry name" value="ZF_CR"/>
    <property type="match status" value="1"/>
</dbReference>
<dbReference type="PANTHER" id="PTHR43096">
    <property type="entry name" value="DNAJ HOMOLOG 1, MITOCHONDRIAL-RELATED"/>
    <property type="match status" value="1"/>
</dbReference>
<feature type="binding site" evidence="9">
    <location>
        <position position="158"/>
    </location>
    <ligand>
        <name>Zn(2+)</name>
        <dbReference type="ChEBI" id="CHEBI:29105"/>
        <label>1</label>
    </ligand>
</feature>
<keyword evidence="8 9" id="KW-0143">Chaperone</keyword>
<evidence type="ECO:0000256" key="5">
    <source>
        <dbReference type="ARBA" id="ARBA00022771"/>
    </source>
</evidence>
<feature type="binding site" evidence="9">
    <location>
        <position position="212"/>
    </location>
    <ligand>
        <name>Zn(2+)</name>
        <dbReference type="ChEBI" id="CHEBI:29105"/>
        <label>1</label>
    </ligand>
</feature>
<dbReference type="PROSITE" id="PS50076">
    <property type="entry name" value="DNAJ_2"/>
    <property type="match status" value="1"/>
</dbReference>
<accession>A0ABP9U8S3</accession>
<dbReference type="SUPFAM" id="SSF49493">
    <property type="entry name" value="HSP40/DnaJ peptide-binding domain"/>
    <property type="match status" value="2"/>
</dbReference>
<feature type="zinc finger region" description="CR-type" evidence="10">
    <location>
        <begin position="142"/>
        <end position="224"/>
    </location>
</feature>
<dbReference type="PROSITE" id="PS00636">
    <property type="entry name" value="DNAJ_1"/>
    <property type="match status" value="1"/>
</dbReference>
<feature type="binding site" evidence="9">
    <location>
        <position position="175"/>
    </location>
    <ligand>
        <name>Zn(2+)</name>
        <dbReference type="ChEBI" id="CHEBI:29105"/>
        <label>2</label>
    </ligand>
</feature>
<feature type="repeat" description="CXXCXGXG motif" evidence="9">
    <location>
        <begin position="198"/>
        <end position="205"/>
    </location>
</feature>
<dbReference type="Pfam" id="PF01556">
    <property type="entry name" value="DnaJ_C"/>
    <property type="match status" value="1"/>
</dbReference>
<keyword evidence="6 9" id="KW-0862">Zinc</keyword>
<comment type="similarity">
    <text evidence="9">Belongs to the DnaJ family.</text>
</comment>
<feature type="repeat" description="CXXCXGXG motif" evidence="9">
    <location>
        <begin position="172"/>
        <end position="179"/>
    </location>
</feature>
<dbReference type="InterPro" id="IPR002939">
    <property type="entry name" value="DnaJ_C"/>
</dbReference>
<dbReference type="NCBIfam" id="TIGR02349">
    <property type="entry name" value="DnaJ_bact"/>
    <property type="match status" value="1"/>
</dbReference>